<keyword evidence="11" id="KW-1185">Reference proteome</keyword>
<dbReference type="PROSITE" id="PS50878">
    <property type="entry name" value="RT_POL"/>
    <property type="match status" value="1"/>
</dbReference>
<dbReference type="InterPro" id="IPR043128">
    <property type="entry name" value="Rev_trsase/Diguanyl_cyclase"/>
</dbReference>
<evidence type="ECO:0000256" key="4">
    <source>
        <dbReference type="ARBA" id="ARBA00022722"/>
    </source>
</evidence>
<dbReference type="Gene3D" id="3.10.10.10">
    <property type="entry name" value="HIV Type 1 Reverse Transcriptase, subunit A, domain 1"/>
    <property type="match status" value="1"/>
</dbReference>
<organism evidence="10 11">
    <name type="scientific">Scylla paramamosain</name>
    <name type="common">Mud crab</name>
    <dbReference type="NCBI Taxonomy" id="85552"/>
    <lineage>
        <taxon>Eukaryota</taxon>
        <taxon>Metazoa</taxon>
        <taxon>Ecdysozoa</taxon>
        <taxon>Arthropoda</taxon>
        <taxon>Crustacea</taxon>
        <taxon>Multicrustacea</taxon>
        <taxon>Malacostraca</taxon>
        <taxon>Eumalacostraca</taxon>
        <taxon>Eucarida</taxon>
        <taxon>Decapoda</taxon>
        <taxon>Pleocyemata</taxon>
        <taxon>Brachyura</taxon>
        <taxon>Eubrachyura</taxon>
        <taxon>Portunoidea</taxon>
        <taxon>Portunidae</taxon>
        <taxon>Portuninae</taxon>
        <taxon>Scylla</taxon>
    </lineage>
</organism>
<keyword evidence="6" id="KW-0378">Hydrolase</keyword>
<evidence type="ECO:0000256" key="3">
    <source>
        <dbReference type="ARBA" id="ARBA00022695"/>
    </source>
</evidence>
<dbReference type="InterPro" id="IPR000477">
    <property type="entry name" value="RT_dom"/>
</dbReference>
<dbReference type="AlphaFoldDB" id="A0AAW0T1G7"/>
<keyword evidence="5" id="KW-0255">Endonuclease</keyword>
<accession>A0AAW0T1G7</accession>
<comment type="caution">
    <text evidence="10">The sequence shown here is derived from an EMBL/GenBank/DDBJ whole genome shotgun (WGS) entry which is preliminary data.</text>
</comment>
<dbReference type="InterPro" id="IPR021109">
    <property type="entry name" value="Peptidase_aspartic_dom_sf"/>
</dbReference>
<dbReference type="Pfam" id="PF13650">
    <property type="entry name" value="Asp_protease_2"/>
    <property type="match status" value="1"/>
</dbReference>
<gene>
    <name evidence="10" type="ORF">O3P69_018454</name>
</gene>
<dbReference type="Gene3D" id="3.30.70.270">
    <property type="match status" value="2"/>
</dbReference>
<dbReference type="CDD" id="cd01647">
    <property type="entry name" value="RT_LTR"/>
    <property type="match status" value="1"/>
</dbReference>
<feature type="region of interest" description="Disordered" evidence="8">
    <location>
        <begin position="996"/>
        <end position="1048"/>
    </location>
</feature>
<feature type="compositionally biased region" description="Low complexity" evidence="8">
    <location>
        <begin position="627"/>
        <end position="638"/>
    </location>
</feature>
<dbReference type="SUPFAM" id="SSF56672">
    <property type="entry name" value="DNA/RNA polymerases"/>
    <property type="match status" value="2"/>
</dbReference>
<evidence type="ECO:0000256" key="2">
    <source>
        <dbReference type="ARBA" id="ARBA00022679"/>
    </source>
</evidence>
<evidence type="ECO:0000313" key="11">
    <source>
        <dbReference type="Proteomes" id="UP001487740"/>
    </source>
</evidence>
<evidence type="ECO:0000256" key="5">
    <source>
        <dbReference type="ARBA" id="ARBA00022759"/>
    </source>
</evidence>
<evidence type="ECO:0000259" key="9">
    <source>
        <dbReference type="PROSITE" id="PS50878"/>
    </source>
</evidence>
<evidence type="ECO:0000313" key="10">
    <source>
        <dbReference type="EMBL" id="KAK8381385.1"/>
    </source>
</evidence>
<dbReference type="GO" id="GO:0008233">
    <property type="term" value="F:peptidase activity"/>
    <property type="evidence" value="ECO:0007669"/>
    <property type="project" value="UniProtKB-KW"/>
</dbReference>
<dbReference type="PANTHER" id="PTHR37984:SF5">
    <property type="entry name" value="PROTEIN NYNRIN-LIKE"/>
    <property type="match status" value="1"/>
</dbReference>
<dbReference type="InterPro" id="IPR050951">
    <property type="entry name" value="Retrovirus_Pol_polyprotein"/>
</dbReference>
<evidence type="ECO:0000256" key="1">
    <source>
        <dbReference type="ARBA" id="ARBA00022670"/>
    </source>
</evidence>
<evidence type="ECO:0000256" key="6">
    <source>
        <dbReference type="ARBA" id="ARBA00022801"/>
    </source>
</evidence>
<dbReference type="InterPro" id="IPR043502">
    <property type="entry name" value="DNA/RNA_pol_sf"/>
</dbReference>
<dbReference type="EMBL" id="JARAKH010000040">
    <property type="protein sequence ID" value="KAK8381385.1"/>
    <property type="molecule type" value="Genomic_DNA"/>
</dbReference>
<keyword evidence="1" id="KW-0645">Protease</keyword>
<feature type="compositionally biased region" description="Low complexity" evidence="8">
    <location>
        <begin position="1002"/>
        <end position="1013"/>
    </location>
</feature>
<keyword evidence="3" id="KW-0548">Nucleotidyltransferase</keyword>
<proteinExistence type="predicted"/>
<protein>
    <recommendedName>
        <fullName evidence="9">Reverse transcriptase domain-containing protein</fullName>
    </recommendedName>
</protein>
<reference evidence="10 11" key="1">
    <citation type="submission" date="2023-03" db="EMBL/GenBank/DDBJ databases">
        <title>High-quality genome of Scylla paramamosain provides insights in environmental adaptation.</title>
        <authorList>
            <person name="Zhang L."/>
        </authorList>
    </citation>
    <scope>NUCLEOTIDE SEQUENCE [LARGE SCALE GENOMIC DNA]</scope>
    <source>
        <strain evidence="10">LZ_2023a</strain>
        <tissue evidence="10">Muscle</tissue>
    </source>
</reference>
<feature type="domain" description="Reverse transcriptase" evidence="9">
    <location>
        <begin position="214"/>
        <end position="412"/>
    </location>
</feature>
<feature type="region of interest" description="Disordered" evidence="8">
    <location>
        <begin position="550"/>
        <end position="644"/>
    </location>
</feature>
<dbReference type="FunFam" id="3.10.10.10:FF:000007">
    <property type="entry name" value="Retrovirus-related Pol polyprotein from transposon 17.6-like Protein"/>
    <property type="match status" value="1"/>
</dbReference>
<dbReference type="GO" id="GO:0004519">
    <property type="term" value="F:endonuclease activity"/>
    <property type="evidence" value="ECO:0007669"/>
    <property type="project" value="UniProtKB-KW"/>
</dbReference>
<evidence type="ECO:0000256" key="8">
    <source>
        <dbReference type="SAM" id="MobiDB-lite"/>
    </source>
</evidence>
<dbReference type="SUPFAM" id="SSF50630">
    <property type="entry name" value="Acid proteases"/>
    <property type="match status" value="1"/>
</dbReference>
<dbReference type="GO" id="GO:0006508">
    <property type="term" value="P:proteolysis"/>
    <property type="evidence" value="ECO:0007669"/>
    <property type="project" value="UniProtKB-KW"/>
</dbReference>
<dbReference type="CDD" id="cd00303">
    <property type="entry name" value="retropepsin_like"/>
    <property type="match status" value="1"/>
</dbReference>
<name>A0AAW0T1G7_SCYPA</name>
<keyword evidence="2" id="KW-0808">Transferase</keyword>
<dbReference type="PANTHER" id="PTHR37984">
    <property type="entry name" value="PROTEIN CBG26694"/>
    <property type="match status" value="1"/>
</dbReference>
<keyword evidence="7" id="KW-0695">RNA-directed DNA polymerase</keyword>
<sequence>MQVEGSVDGNPCRLTVDTGAGKTLMQPDMQAATRVPDAPQRLCGVTGHCVQLKGPVDVRIGVGSAVERMPVYVADLDEPCLLGLDYLTQSKACADLGRKLKVPVGTKLGTCEEVESPEETLGSTEVAAVRPLPDFLEDLAHRSAAYLMEAQTEKVPHTLAQYADVFSRGDMDLGRKGLVKHSINTGSSVPMKSPLRRIAPARREEMQRTVNELAAQGVIERSDSPWSSAVVLLKKKDGTQRFCVDYWALNDMTAKDSYPLPRIDDTFDALVGARWYSTLDLKSGYHQVEMAEEDKPKTAFPFGQGLWQFNVMPFGLCNAPSCFERLMERVLDGVQWKTALMYVDDVIVFGSTFEGELERLKEVLQRLRKANLKFSPKKCSLFQHEDSDSVCLRLQVLASAAERDDKWHKAQLEDSDLAPIIQWFEAGGGRPSWEALAGGRTRSAVHEATDFTPTHLMFGRELRLPVDLATGRPPDVSLPTVTFGYAAALQEHLVEVHRLARGKLKVAGQAMKEIYDRRMRNVRAITRWKRPSAVHVDRLWRYHGPGRYSWGHSREDEDVSPSSSDEDVAGTARDGNERGAGSAASDSGDLDPELGARDAPLGGAADSPQPTPALIGVTMAGRPRFHTTTSRAPRTPRTPGVPSSHLATTLEMQQALMAMQQALARRSPASRVPTSATPEKCEAEMDANFGGSFTREVTGAELDAPLPDVAQEVVAGAHRHPAPASVRTRPHPRREALWQLWRYSRPWESTLPRQVAELLQMWETRTCRENVSQRREEINDPRLGGGCLGPPADVWGRAGGWHRSVPADPPMGHCAAPDAYTKRFDDALVDIQRKFKCIDDTLLHDESVEGAFWHAYELLEACARQGITLKPEKFRFGRREVEFVGFHVGWESYKPTDERLAAVRDFSMPAKPTLTDIRSWFGFVNQLAPFIATAPIMEPFRDLLKRPQECGMQNQMTKVWDRSGVVAEALPHRQYTVRLDGSGRLSLRNRRHLRVKRGATLASPAPSHAGPTPATSPTPQPRQSTPSRPRRTSRRPQWLADYDESSPP</sequence>
<keyword evidence="4" id="KW-0540">Nuclease</keyword>
<feature type="compositionally biased region" description="Acidic residues" evidence="8">
    <location>
        <begin position="556"/>
        <end position="568"/>
    </location>
</feature>
<evidence type="ECO:0000256" key="7">
    <source>
        <dbReference type="ARBA" id="ARBA00022918"/>
    </source>
</evidence>
<dbReference type="Pfam" id="PF00078">
    <property type="entry name" value="RVT_1"/>
    <property type="match status" value="1"/>
</dbReference>
<dbReference type="Proteomes" id="UP001487740">
    <property type="component" value="Unassembled WGS sequence"/>
</dbReference>
<dbReference type="GO" id="GO:0003964">
    <property type="term" value="F:RNA-directed DNA polymerase activity"/>
    <property type="evidence" value="ECO:0007669"/>
    <property type="project" value="UniProtKB-KW"/>
</dbReference>
<dbReference type="Gene3D" id="2.40.70.10">
    <property type="entry name" value="Acid Proteases"/>
    <property type="match status" value="1"/>
</dbReference>